<name>A0A2N7VFD7_9BURK</name>
<dbReference type="PANTHER" id="PTHR43377:SF1">
    <property type="entry name" value="BILIVERDIN REDUCTASE A"/>
    <property type="match status" value="1"/>
</dbReference>
<dbReference type="Pfam" id="PF01408">
    <property type="entry name" value="GFO_IDH_MocA"/>
    <property type="match status" value="1"/>
</dbReference>
<dbReference type="Gene3D" id="3.40.50.720">
    <property type="entry name" value="NAD(P)-binding Rossmann-like Domain"/>
    <property type="match status" value="1"/>
</dbReference>
<dbReference type="InterPro" id="IPR055170">
    <property type="entry name" value="GFO_IDH_MocA-like_dom"/>
</dbReference>
<dbReference type="Gene3D" id="3.30.360.10">
    <property type="entry name" value="Dihydrodipicolinate Reductase, domain 2"/>
    <property type="match status" value="1"/>
</dbReference>
<comment type="caution">
    <text evidence="3">The sequence shown here is derived from an EMBL/GenBank/DDBJ whole genome shotgun (WGS) entry which is preliminary data.</text>
</comment>
<dbReference type="Pfam" id="PF22725">
    <property type="entry name" value="GFO_IDH_MocA_C3"/>
    <property type="match status" value="1"/>
</dbReference>
<dbReference type="PANTHER" id="PTHR43377">
    <property type="entry name" value="BILIVERDIN REDUCTASE A"/>
    <property type="match status" value="1"/>
</dbReference>
<evidence type="ECO:0000259" key="1">
    <source>
        <dbReference type="Pfam" id="PF01408"/>
    </source>
</evidence>
<accession>A0A2N7VFD7</accession>
<feature type="domain" description="Gfo/Idh/MocA-like oxidoreductase N-terminal" evidence="1">
    <location>
        <begin position="2"/>
        <end position="91"/>
    </location>
</feature>
<dbReference type="OrthoDB" id="9793050at2"/>
<dbReference type="AlphaFoldDB" id="A0A2N7VFD7"/>
<protein>
    <submittedName>
        <fullName evidence="3">Gfo/Idh/MocA family oxidoreductase</fullName>
    </submittedName>
</protein>
<keyword evidence="4" id="KW-1185">Reference proteome</keyword>
<proteinExistence type="predicted"/>
<dbReference type="InterPro" id="IPR000683">
    <property type="entry name" value="Gfo/Idh/MocA-like_OxRdtase_N"/>
</dbReference>
<evidence type="ECO:0000313" key="4">
    <source>
        <dbReference type="Proteomes" id="UP000235616"/>
    </source>
</evidence>
<evidence type="ECO:0000313" key="3">
    <source>
        <dbReference type="EMBL" id="PMS15869.1"/>
    </source>
</evidence>
<gene>
    <name evidence="3" type="ORF">C0Z18_25690</name>
</gene>
<dbReference type="GO" id="GO:0000166">
    <property type="term" value="F:nucleotide binding"/>
    <property type="evidence" value="ECO:0007669"/>
    <property type="project" value="InterPro"/>
</dbReference>
<dbReference type="EMBL" id="PNYA01000028">
    <property type="protein sequence ID" value="PMS15869.1"/>
    <property type="molecule type" value="Genomic_DNA"/>
</dbReference>
<dbReference type="InterPro" id="IPR036291">
    <property type="entry name" value="NAD(P)-bd_dom_sf"/>
</dbReference>
<dbReference type="Proteomes" id="UP000235616">
    <property type="component" value="Unassembled WGS sequence"/>
</dbReference>
<dbReference type="InterPro" id="IPR051450">
    <property type="entry name" value="Gfo/Idh/MocA_Oxidoreductases"/>
</dbReference>
<reference evidence="3 4" key="1">
    <citation type="submission" date="2018-01" db="EMBL/GenBank/DDBJ databases">
        <title>Whole genome analyses suggest that Burkholderia sensu lato contains two further novel genera in the rhizoxinica-symbiotica group Mycetohabitans gen. nov., and Trinickia gen. nov.: implications for the evolution of diazotrophy and nodulation in the Burkholderiaceae.</title>
        <authorList>
            <person name="Estrada-de los Santos P."/>
            <person name="Palmer M."/>
            <person name="Chavez-Ramirez B."/>
            <person name="Beukes C."/>
            <person name="Steenkamp E.T."/>
            <person name="Hirsch A.M."/>
            <person name="Manyaka P."/>
            <person name="Maluk M."/>
            <person name="Lafos M."/>
            <person name="Crook M."/>
            <person name="Gross E."/>
            <person name="Simon M.F."/>
            <person name="Bueno dos Reis Junior F."/>
            <person name="Poole P.S."/>
            <person name="Venter S.N."/>
            <person name="James E.K."/>
        </authorList>
    </citation>
    <scope>NUCLEOTIDE SEQUENCE [LARGE SCALE GENOMIC DNA]</scope>
    <source>
        <strain evidence="3 4">GIMN1.004</strain>
    </source>
</reference>
<feature type="domain" description="GFO/IDH/MocA-like oxidoreductase" evidence="2">
    <location>
        <begin position="138"/>
        <end position="202"/>
    </location>
</feature>
<organism evidence="3 4">
    <name type="scientific">Trinickia dabaoshanensis</name>
    <dbReference type="NCBI Taxonomy" id="564714"/>
    <lineage>
        <taxon>Bacteria</taxon>
        <taxon>Pseudomonadati</taxon>
        <taxon>Pseudomonadota</taxon>
        <taxon>Betaproteobacteria</taxon>
        <taxon>Burkholderiales</taxon>
        <taxon>Burkholderiaceae</taxon>
        <taxon>Trinickia</taxon>
    </lineage>
</organism>
<evidence type="ECO:0000259" key="2">
    <source>
        <dbReference type="Pfam" id="PF22725"/>
    </source>
</evidence>
<dbReference type="RefSeq" id="WP_102648279.1">
    <property type="nucleotide sequence ID" value="NZ_PNYA01000028.1"/>
</dbReference>
<dbReference type="SUPFAM" id="SSF51735">
    <property type="entry name" value="NAD(P)-binding Rossmann-fold domains"/>
    <property type="match status" value="1"/>
</dbReference>
<dbReference type="SUPFAM" id="SSF55347">
    <property type="entry name" value="Glyceraldehyde-3-phosphate dehydrogenase-like, C-terminal domain"/>
    <property type="match status" value="1"/>
</dbReference>
<sequence>MRMLIVGYGSIGARHGRIAASLGIEVACVSRNEACPHPRFGSIAEALERFMPERVLIANPTAQHADALRALREAGFAGAVLIEKPIFDALDALPETGNMRIYTAYNLRFHPLVQALRARVAGRPLFCANFQAGQYLPQWRPATDYRQSYSASKSMGGGVLRDLSHEIDLALWLCGPAVRVAALGGHFSDLEIDSDDVFSMLSVNARCPAVSVAINYLDRKPHRTITLNGPELSAALDLVAGELTVNGETTQLTPERDVTYRAQLEAFASDDVTTLATLAEGIDVVRFVDAAEAAAATGSWIQP</sequence>